<feature type="region of interest" description="Disordered" evidence="1">
    <location>
        <begin position="615"/>
        <end position="641"/>
    </location>
</feature>
<feature type="domain" description="K+ potassium transporter C-terminal" evidence="3">
    <location>
        <begin position="52"/>
        <end position="170"/>
    </location>
</feature>
<evidence type="ECO:0000256" key="1">
    <source>
        <dbReference type="SAM" id="MobiDB-lite"/>
    </source>
</evidence>
<feature type="transmembrane region" description="Helical" evidence="2">
    <location>
        <begin position="256"/>
        <end position="275"/>
    </location>
</feature>
<feature type="transmembrane region" description="Helical" evidence="2">
    <location>
        <begin position="489"/>
        <end position="509"/>
    </location>
</feature>
<reference evidence="4 5" key="1">
    <citation type="journal article" date="2020" name="Nat. Food">
        <title>A phased Vanilla planifolia genome enables genetic improvement of flavour and production.</title>
        <authorList>
            <person name="Hasing T."/>
            <person name="Tang H."/>
            <person name="Brym M."/>
            <person name="Khazi F."/>
            <person name="Huang T."/>
            <person name="Chambers A.H."/>
        </authorList>
    </citation>
    <scope>NUCLEOTIDE SEQUENCE [LARGE SCALE GENOMIC DNA]</scope>
    <source>
        <tissue evidence="4">Leaf</tissue>
    </source>
</reference>
<dbReference type="SUPFAM" id="SSF101898">
    <property type="entry name" value="NHL repeat"/>
    <property type="match status" value="1"/>
</dbReference>
<comment type="caution">
    <text evidence="4">The sequence shown here is derived from an EMBL/GenBank/DDBJ whole genome shotgun (WGS) entry which is preliminary data.</text>
</comment>
<keyword evidence="2" id="KW-0812">Transmembrane</keyword>
<accession>A0A835Q791</accession>
<evidence type="ECO:0000259" key="3">
    <source>
        <dbReference type="Pfam" id="PF22776"/>
    </source>
</evidence>
<dbReference type="PANTHER" id="PTHR13833:SF78">
    <property type="entry name" value="POTASSIUM TRANSPORTER"/>
    <property type="match status" value="1"/>
</dbReference>
<evidence type="ECO:0000313" key="4">
    <source>
        <dbReference type="EMBL" id="KAG0467675.1"/>
    </source>
</evidence>
<dbReference type="InterPro" id="IPR011042">
    <property type="entry name" value="6-blade_b-propeller_TolB-like"/>
</dbReference>
<keyword evidence="2" id="KW-0472">Membrane</keyword>
<sequence length="697" mass="77268">MGTCCPLLLFMFIMCVWHYGTIKKYEFDVQNKVSIKWLLDLGPSLGIVRVRGIGLIHTDLVSGIPAIFSHFVTNIPAFHQVLVFLCIKSVPIPHVKLEERFMVGRIGPRHFRIYRCIVRYGYHDVHMDDLEFEKELVCSIAAFIKSSYSAEHNRLFEGPVKEGEKMEVVSARFQLEDHDGVPGPSTSLEMQPKVASGAKKVRFALPESPGGTCGEREELQDLLEAREAGMAFVLGHSVHEGKGWLDHGQEGRKKGFAVLLLVILFLGCFSLVSAVSPAKLLSGFLSNALSVMLKKLWSITSAPKTAVVGRPLMKFETGYLVETVFDGSKLGIEPYSVEMLSSGELLVLDSVNSNIYVMSLPLSRYSRPKLVAGSADGYAGHIDGKPREARMNHPKGFTVDDRGNIYVADVMNMAIRKISDAGITTIAGGKWNRGGHMDGPSEDAKFSNDFEVVYIGSSCSLLVVDRGNQAIREIQLHFDDCAYQYETSFPLGMAVLFAAGFFGYMLALLQRRVGVMFSAQDDSATDLNASIPGPAYQNPIRGSVRPPLIPTESDSKQQDEEEGFFATTTKLLSGTKLTLAEIFGALFRRKTRAKQQQVASQQQQRLNPWPVQESFVIPDEDEPPPVETKTPLLEKPMPSCPKVRRRSIISGRVRITSVAGMGRCSSNHHYNSRCINFDNIPLVHKLTMSIAVRLQMR</sequence>
<feature type="transmembrane region" description="Helical" evidence="2">
    <location>
        <begin position="6"/>
        <end position="22"/>
    </location>
</feature>
<dbReference type="Proteomes" id="UP000636800">
    <property type="component" value="Unassembled WGS sequence"/>
</dbReference>
<proteinExistence type="predicted"/>
<evidence type="ECO:0000313" key="5">
    <source>
        <dbReference type="Proteomes" id="UP000636800"/>
    </source>
</evidence>
<dbReference type="OrthoDB" id="10039976at2759"/>
<evidence type="ECO:0000256" key="2">
    <source>
        <dbReference type="SAM" id="Phobius"/>
    </source>
</evidence>
<keyword evidence="5" id="KW-1185">Reference proteome</keyword>
<organism evidence="4 5">
    <name type="scientific">Vanilla planifolia</name>
    <name type="common">Vanilla</name>
    <dbReference type="NCBI Taxonomy" id="51239"/>
    <lineage>
        <taxon>Eukaryota</taxon>
        <taxon>Viridiplantae</taxon>
        <taxon>Streptophyta</taxon>
        <taxon>Embryophyta</taxon>
        <taxon>Tracheophyta</taxon>
        <taxon>Spermatophyta</taxon>
        <taxon>Magnoliopsida</taxon>
        <taxon>Liliopsida</taxon>
        <taxon>Asparagales</taxon>
        <taxon>Orchidaceae</taxon>
        <taxon>Vanilloideae</taxon>
        <taxon>Vanilleae</taxon>
        <taxon>Vanilla</taxon>
    </lineage>
</organism>
<gene>
    <name evidence="4" type="ORF">HPP92_019255</name>
</gene>
<dbReference type="InterPro" id="IPR053952">
    <property type="entry name" value="K_trans_C"/>
</dbReference>
<name>A0A835Q791_VANPL</name>
<dbReference type="EMBL" id="JADCNL010000009">
    <property type="protein sequence ID" value="KAG0467675.1"/>
    <property type="molecule type" value="Genomic_DNA"/>
</dbReference>
<dbReference type="AlphaFoldDB" id="A0A835Q791"/>
<dbReference type="Gene3D" id="2.120.10.30">
    <property type="entry name" value="TolB, C-terminal domain"/>
    <property type="match status" value="1"/>
</dbReference>
<protein>
    <recommendedName>
        <fullName evidence="3">K+ potassium transporter C-terminal domain-containing protein</fullName>
    </recommendedName>
</protein>
<keyword evidence="2" id="KW-1133">Transmembrane helix</keyword>
<dbReference type="PANTHER" id="PTHR13833">
    <property type="match status" value="1"/>
</dbReference>
<dbReference type="Pfam" id="PF22776">
    <property type="entry name" value="K_trans_C"/>
    <property type="match status" value="1"/>
</dbReference>